<evidence type="ECO:0000256" key="2">
    <source>
        <dbReference type="ARBA" id="ARBA00022840"/>
    </source>
</evidence>
<dbReference type="Gene3D" id="3.40.50.300">
    <property type="entry name" value="P-loop containing nucleotide triphosphate hydrolases"/>
    <property type="match status" value="1"/>
</dbReference>
<sequence length="225" mass="25501">MIDFNVLVEEELAGHKFGNKGAPWECNLRDLTRWCEATIFHYNSNRTEKNREYRPEALVNLLYGDRMRTLFDKDRVKEIFASVFGRKVTGTEPIMYLNRDRVYFGDVFVDKNVNVKPRVQCADKTKSLVLRSQLSVLRSLSYCVNLGWMSILVGTSGCGKSSVVKTLANLAGRTLKTFPVTSAMDTTDILGGFEQVSGGRIGVFDITKLPRVDFHKFVDVLRMSP</sequence>
<proteinExistence type="predicted"/>
<dbReference type="Pfam" id="PF17867">
    <property type="entry name" value="AAA_lid_7"/>
    <property type="match status" value="1"/>
</dbReference>
<accession>A0ABD2NXU3</accession>
<feature type="domain" description="ATPase dynein-related AAA" evidence="3">
    <location>
        <begin position="151"/>
        <end position="194"/>
    </location>
</feature>
<name>A0ABD2NXU3_9CUCU</name>
<evidence type="ECO:0000313" key="5">
    <source>
        <dbReference type="EMBL" id="KAL3283546.1"/>
    </source>
</evidence>
<dbReference type="Pfam" id="PF07728">
    <property type="entry name" value="AAA_5"/>
    <property type="match status" value="1"/>
</dbReference>
<keyword evidence="6" id="KW-1185">Reference proteome</keyword>
<dbReference type="PANTHER" id="PTHR48103:SF2">
    <property type="entry name" value="MIDASIN"/>
    <property type="match status" value="1"/>
</dbReference>
<dbReference type="EMBL" id="JABFTP020000144">
    <property type="protein sequence ID" value="KAL3283546.1"/>
    <property type="molecule type" value="Genomic_DNA"/>
</dbReference>
<evidence type="ECO:0008006" key="7">
    <source>
        <dbReference type="Google" id="ProtNLM"/>
    </source>
</evidence>
<protein>
    <recommendedName>
        <fullName evidence="7">Midasin</fullName>
    </recommendedName>
</protein>
<gene>
    <name evidence="5" type="ORF">HHI36_006685</name>
</gene>
<evidence type="ECO:0000256" key="1">
    <source>
        <dbReference type="ARBA" id="ARBA00022741"/>
    </source>
</evidence>
<dbReference type="AlphaFoldDB" id="A0ABD2NXU3"/>
<evidence type="ECO:0000313" key="6">
    <source>
        <dbReference type="Proteomes" id="UP001516400"/>
    </source>
</evidence>
<dbReference type="Proteomes" id="UP001516400">
    <property type="component" value="Unassembled WGS sequence"/>
</dbReference>
<keyword evidence="1" id="KW-0547">Nucleotide-binding</keyword>
<dbReference type="PANTHER" id="PTHR48103">
    <property type="entry name" value="MIDASIN-RELATED"/>
    <property type="match status" value="1"/>
</dbReference>
<organism evidence="5 6">
    <name type="scientific">Cryptolaemus montrouzieri</name>
    <dbReference type="NCBI Taxonomy" id="559131"/>
    <lineage>
        <taxon>Eukaryota</taxon>
        <taxon>Metazoa</taxon>
        <taxon>Ecdysozoa</taxon>
        <taxon>Arthropoda</taxon>
        <taxon>Hexapoda</taxon>
        <taxon>Insecta</taxon>
        <taxon>Pterygota</taxon>
        <taxon>Neoptera</taxon>
        <taxon>Endopterygota</taxon>
        <taxon>Coleoptera</taxon>
        <taxon>Polyphaga</taxon>
        <taxon>Cucujiformia</taxon>
        <taxon>Coccinelloidea</taxon>
        <taxon>Coccinellidae</taxon>
        <taxon>Scymninae</taxon>
        <taxon>Scymnini</taxon>
        <taxon>Cryptolaemus</taxon>
    </lineage>
</organism>
<dbReference type="InterPro" id="IPR040848">
    <property type="entry name" value="AAA_lid_7"/>
</dbReference>
<dbReference type="GO" id="GO:0005524">
    <property type="term" value="F:ATP binding"/>
    <property type="evidence" value="ECO:0007669"/>
    <property type="project" value="UniProtKB-KW"/>
</dbReference>
<evidence type="ECO:0000259" key="3">
    <source>
        <dbReference type="Pfam" id="PF07728"/>
    </source>
</evidence>
<comment type="caution">
    <text evidence="5">The sequence shown here is derived from an EMBL/GenBank/DDBJ whole genome shotgun (WGS) entry which is preliminary data.</text>
</comment>
<keyword evidence="2" id="KW-0067">ATP-binding</keyword>
<dbReference type="InterPro" id="IPR027417">
    <property type="entry name" value="P-loop_NTPase"/>
</dbReference>
<evidence type="ECO:0000259" key="4">
    <source>
        <dbReference type="Pfam" id="PF17867"/>
    </source>
</evidence>
<reference evidence="5 6" key="1">
    <citation type="journal article" date="2021" name="BMC Biol.">
        <title>Horizontally acquired antibacterial genes associated with adaptive radiation of ladybird beetles.</title>
        <authorList>
            <person name="Li H.S."/>
            <person name="Tang X.F."/>
            <person name="Huang Y.H."/>
            <person name="Xu Z.Y."/>
            <person name="Chen M.L."/>
            <person name="Du X.Y."/>
            <person name="Qiu B.Y."/>
            <person name="Chen P.T."/>
            <person name="Zhang W."/>
            <person name="Slipinski A."/>
            <person name="Escalona H.E."/>
            <person name="Waterhouse R.M."/>
            <person name="Zwick A."/>
            <person name="Pang H."/>
        </authorList>
    </citation>
    <scope>NUCLEOTIDE SEQUENCE [LARGE SCALE GENOMIC DNA]</scope>
    <source>
        <strain evidence="5">SYSU2018</strain>
    </source>
</reference>
<dbReference type="SUPFAM" id="SSF52540">
    <property type="entry name" value="P-loop containing nucleoside triphosphate hydrolases"/>
    <property type="match status" value="1"/>
</dbReference>
<dbReference type="InterPro" id="IPR011704">
    <property type="entry name" value="ATPase_dyneun-rel_AAA"/>
</dbReference>
<feature type="domain" description="Midasin AAA lid" evidence="4">
    <location>
        <begin position="1"/>
        <end position="86"/>
    </location>
</feature>